<dbReference type="EC" id="2.7.13.3" evidence="2"/>
<evidence type="ECO:0000256" key="6">
    <source>
        <dbReference type="ARBA" id="ARBA00022777"/>
    </source>
</evidence>
<keyword evidence="10" id="KW-1133">Transmembrane helix</keyword>
<protein>
    <recommendedName>
        <fullName evidence="2">histidine kinase</fullName>
        <ecNumber evidence="2">2.7.13.3</ecNumber>
    </recommendedName>
</protein>
<gene>
    <name evidence="12" type="ORF">QHF89_36225</name>
</gene>
<dbReference type="PANTHER" id="PTHR42878:SF7">
    <property type="entry name" value="SENSOR HISTIDINE KINASE GLRK"/>
    <property type="match status" value="1"/>
</dbReference>
<keyword evidence="3" id="KW-0597">Phosphoprotein</keyword>
<keyword evidence="10" id="KW-0812">Transmembrane</keyword>
<evidence type="ECO:0000259" key="11">
    <source>
        <dbReference type="PROSITE" id="PS50109"/>
    </source>
</evidence>
<dbReference type="EMBL" id="JARZHI010000051">
    <property type="protein sequence ID" value="MDI1435007.1"/>
    <property type="molecule type" value="Genomic_DNA"/>
</dbReference>
<dbReference type="RefSeq" id="WP_136970504.1">
    <property type="nucleotide sequence ID" value="NZ_JARZHI010000051.1"/>
</dbReference>
<dbReference type="PANTHER" id="PTHR42878">
    <property type="entry name" value="TWO-COMPONENT HISTIDINE KINASE"/>
    <property type="match status" value="1"/>
</dbReference>
<dbReference type="GO" id="GO:0016301">
    <property type="term" value="F:kinase activity"/>
    <property type="evidence" value="ECO:0007669"/>
    <property type="project" value="UniProtKB-KW"/>
</dbReference>
<evidence type="ECO:0000256" key="10">
    <source>
        <dbReference type="SAM" id="Phobius"/>
    </source>
</evidence>
<dbReference type="Pfam" id="PF00512">
    <property type="entry name" value="HisKA"/>
    <property type="match status" value="1"/>
</dbReference>
<dbReference type="SUPFAM" id="SSF55874">
    <property type="entry name" value="ATPase domain of HSP90 chaperone/DNA topoisomerase II/histidine kinase"/>
    <property type="match status" value="1"/>
</dbReference>
<evidence type="ECO:0000256" key="1">
    <source>
        <dbReference type="ARBA" id="ARBA00000085"/>
    </source>
</evidence>
<feature type="transmembrane region" description="Helical" evidence="10">
    <location>
        <begin position="344"/>
        <end position="365"/>
    </location>
</feature>
<keyword evidence="7" id="KW-0067">ATP-binding</keyword>
<dbReference type="InterPro" id="IPR050351">
    <property type="entry name" value="BphY/WalK/GraS-like"/>
</dbReference>
<keyword evidence="6 12" id="KW-0418">Kinase</keyword>
<comment type="caution">
    <text evidence="12">The sequence shown here is derived from an EMBL/GenBank/DDBJ whole genome shotgun (WGS) entry which is preliminary data.</text>
</comment>
<feature type="transmembrane region" description="Helical" evidence="10">
    <location>
        <begin position="12"/>
        <end position="33"/>
    </location>
</feature>
<evidence type="ECO:0000313" key="12">
    <source>
        <dbReference type="EMBL" id="MDI1435007.1"/>
    </source>
</evidence>
<evidence type="ECO:0000313" key="13">
    <source>
        <dbReference type="Proteomes" id="UP001160301"/>
    </source>
</evidence>
<name>A0ABT6P322_9BACT</name>
<evidence type="ECO:0000256" key="9">
    <source>
        <dbReference type="SAM" id="MobiDB-lite"/>
    </source>
</evidence>
<dbReference type="InterPro" id="IPR003661">
    <property type="entry name" value="HisK_dim/P_dom"/>
</dbReference>
<evidence type="ECO:0000256" key="3">
    <source>
        <dbReference type="ARBA" id="ARBA00022553"/>
    </source>
</evidence>
<evidence type="ECO:0000256" key="4">
    <source>
        <dbReference type="ARBA" id="ARBA00022679"/>
    </source>
</evidence>
<keyword evidence="13" id="KW-1185">Reference proteome</keyword>
<dbReference type="Gene3D" id="3.30.565.10">
    <property type="entry name" value="Histidine kinase-like ATPase, C-terminal domain"/>
    <property type="match status" value="1"/>
</dbReference>
<keyword evidence="4" id="KW-0808">Transferase</keyword>
<dbReference type="Pfam" id="PF02518">
    <property type="entry name" value="HATPase_c"/>
    <property type="match status" value="1"/>
</dbReference>
<keyword evidence="8" id="KW-0902">Two-component regulatory system</keyword>
<evidence type="ECO:0000256" key="5">
    <source>
        <dbReference type="ARBA" id="ARBA00022741"/>
    </source>
</evidence>
<dbReference type="CDD" id="cd00075">
    <property type="entry name" value="HATPase"/>
    <property type="match status" value="1"/>
</dbReference>
<proteinExistence type="predicted"/>
<dbReference type="InterPro" id="IPR036890">
    <property type="entry name" value="HATPase_C_sf"/>
</dbReference>
<dbReference type="SMART" id="SM00388">
    <property type="entry name" value="HisKA"/>
    <property type="match status" value="1"/>
</dbReference>
<keyword evidence="5" id="KW-0547">Nucleotide-binding</keyword>
<reference evidence="12 13" key="1">
    <citation type="submission" date="2023-04" db="EMBL/GenBank/DDBJ databases">
        <title>The genome sequence of Polyangium sorediatum DSM14670.</title>
        <authorList>
            <person name="Zhang X."/>
        </authorList>
    </citation>
    <scope>NUCLEOTIDE SEQUENCE [LARGE SCALE GENOMIC DNA]</scope>
    <source>
        <strain evidence="12 13">DSM 14670</strain>
    </source>
</reference>
<dbReference type="InterPro" id="IPR004358">
    <property type="entry name" value="Sig_transdc_His_kin-like_C"/>
</dbReference>
<evidence type="ECO:0000256" key="8">
    <source>
        <dbReference type="ARBA" id="ARBA00023012"/>
    </source>
</evidence>
<accession>A0ABT6P322</accession>
<comment type="catalytic activity">
    <reaction evidence="1">
        <text>ATP + protein L-histidine = ADP + protein N-phospho-L-histidine.</text>
        <dbReference type="EC" id="2.7.13.3"/>
    </reaction>
</comment>
<dbReference type="InterPro" id="IPR005467">
    <property type="entry name" value="His_kinase_dom"/>
</dbReference>
<dbReference type="InterPro" id="IPR036097">
    <property type="entry name" value="HisK_dim/P_sf"/>
</dbReference>
<organism evidence="12 13">
    <name type="scientific">Polyangium sorediatum</name>
    <dbReference type="NCBI Taxonomy" id="889274"/>
    <lineage>
        <taxon>Bacteria</taxon>
        <taxon>Pseudomonadati</taxon>
        <taxon>Myxococcota</taxon>
        <taxon>Polyangia</taxon>
        <taxon>Polyangiales</taxon>
        <taxon>Polyangiaceae</taxon>
        <taxon>Polyangium</taxon>
    </lineage>
</organism>
<evidence type="ECO:0000256" key="2">
    <source>
        <dbReference type="ARBA" id="ARBA00012438"/>
    </source>
</evidence>
<dbReference type="PRINTS" id="PR00344">
    <property type="entry name" value="BCTRLSENSOR"/>
</dbReference>
<dbReference type="Gene3D" id="1.10.287.130">
    <property type="match status" value="1"/>
</dbReference>
<feature type="region of interest" description="Disordered" evidence="9">
    <location>
        <begin position="595"/>
        <end position="617"/>
    </location>
</feature>
<dbReference type="Proteomes" id="UP001160301">
    <property type="component" value="Unassembled WGS sequence"/>
</dbReference>
<dbReference type="CDD" id="cd00082">
    <property type="entry name" value="HisKA"/>
    <property type="match status" value="1"/>
</dbReference>
<keyword evidence="10" id="KW-0472">Membrane</keyword>
<sequence>MLTERAARLRDLLLFVTLALLPSIAVGVLGLRAMEGEEAAQRREAQSALDFSAERLRLRVEQALAEADVALAAARFGPDLRDAERTLAGIAPPFAAPLLLDRDRALALPAAPPASAARPASTEHCNTLAATFTTTKHPDTRKAARKELLDVCPEVRGAGGRFLYPVVALVNLSESEAPALIAWIESHAASFAPGEREATREEITTATALGDALRARALLALKGSPSTRGRILEALRSEEAATALRGGPDHAGMLRFRAPGAIFVLRALDDGRIAGLVVHGESLAASLDAGFSVTQPGERALFAPTVSSFGDLRGTTLLSPGLAMHIVPADRTALDRRAARSRRVLAAIGGGAVVVSLGLLALLWARMRAARRTSELRVDFVSAVSHELRTPVSSVRMLAELLESGRVEPEEQHEVFEALARESKRLGDTVERMLSLGRMAKGRLAAVRAEADLAAVADEAILAFEERFPDVPAIERAIDAPAPAHVDPGLVRLALDNLLDNARKYAPDGAPYRVVVRRAGEAITVRVEDRGAGISRRDQARIFEPFERLDDKLSRETEGSGLGLSLVRHVMRAHGGTARVESEPGRGAAFMLVFPGGSGAKPGSSGRSPRALEESKS</sequence>
<dbReference type="InterPro" id="IPR003594">
    <property type="entry name" value="HATPase_dom"/>
</dbReference>
<feature type="domain" description="Histidine kinase" evidence="11">
    <location>
        <begin position="383"/>
        <end position="598"/>
    </location>
</feature>
<dbReference type="SMART" id="SM00387">
    <property type="entry name" value="HATPase_c"/>
    <property type="match status" value="1"/>
</dbReference>
<evidence type="ECO:0000256" key="7">
    <source>
        <dbReference type="ARBA" id="ARBA00022840"/>
    </source>
</evidence>
<dbReference type="PROSITE" id="PS50109">
    <property type="entry name" value="HIS_KIN"/>
    <property type="match status" value="1"/>
</dbReference>
<dbReference type="SUPFAM" id="SSF47384">
    <property type="entry name" value="Homodimeric domain of signal transducing histidine kinase"/>
    <property type="match status" value="1"/>
</dbReference>